<dbReference type="Pfam" id="PF01541">
    <property type="entry name" value="GIY-YIG"/>
    <property type="match status" value="1"/>
</dbReference>
<dbReference type="Gene3D" id="3.40.1440.10">
    <property type="entry name" value="GIY-YIG endonuclease"/>
    <property type="match status" value="1"/>
</dbReference>
<dbReference type="SMART" id="SM00465">
    <property type="entry name" value="GIYc"/>
    <property type="match status" value="1"/>
</dbReference>
<dbReference type="InterPro" id="IPR035901">
    <property type="entry name" value="GIY-YIG_endonuc_sf"/>
</dbReference>
<gene>
    <name evidence="3" type="ORF">A3E36_02360</name>
</gene>
<dbReference type="InterPro" id="IPR000305">
    <property type="entry name" value="GIY-YIG_endonuc"/>
</dbReference>
<reference evidence="3 4" key="1">
    <citation type="journal article" date="2016" name="Nat. Commun.">
        <title>Thousands of microbial genomes shed light on interconnected biogeochemical processes in an aquifer system.</title>
        <authorList>
            <person name="Anantharaman K."/>
            <person name="Brown C.T."/>
            <person name="Hug L.A."/>
            <person name="Sharon I."/>
            <person name="Castelle C.J."/>
            <person name="Probst A.J."/>
            <person name="Thomas B.C."/>
            <person name="Singh A."/>
            <person name="Wilkins M.J."/>
            <person name="Karaoz U."/>
            <person name="Brodie E.L."/>
            <person name="Williams K.H."/>
            <person name="Hubbard S.S."/>
            <person name="Banfield J.F."/>
        </authorList>
    </citation>
    <scope>NUCLEOTIDE SEQUENCE [LARGE SCALE GENOMIC DNA]</scope>
</reference>
<dbReference type="Proteomes" id="UP000177941">
    <property type="component" value="Unassembled WGS sequence"/>
</dbReference>
<dbReference type="SUPFAM" id="SSF82771">
    <property type="entry name" value="GIY-YIG endonuclease"/>
    <property type="match status" value="1"/>
</dbReference>
<proteinExistence type="inferred from homology"/>
<evidence type="ECO:0000256" key="1">
    <source>
        <dbReference type="ARBA" id="ARBA00007435"/>
    </source>
</evidence>
<dbReference type="PROSITE" id="PS50164">
    <property type="entry name" value="GIY_YIG"/>
    <property type="match status" value="1"/>
</dbReference>
<organism evidence="3 4">
    <name type="scientific">Candidatus Andersenbacteria bacterium RIFCSPHIGHO2_12_FULL_45_11b</name>
    <dbReference type="NCBI Taxonomy" id="1797282"/>
    <lineage>
        <taxon>Bacteria</taxon>
        <taxon>Candidatus Anderseniibacteriota</taxon>
    </lineage>
</organism>
<accession>A0A1G1XCJ4</accession>
<dbReference type="InterPro" id="IPR050190">
    <property type="entry name" value="UPF0213_domain"/>
</dbReference>
<dbReference type="PANTHER" id="PTHR34477:SF1">
    <property type="entry name" value="UPF0213 PROTEIN YHBQ"/>
    <property type="match status" value="1"/>
</dbReference>
<dbReference type="EMBL" id="MHHS01000004">
    <property type="protein sequence ID" value="OGY37813.1"/>
    <property type="molecule type" value="Genomic_DNA"/>
</dbReference>
<evidence type="ECO:0000313" key="3">
    <source>
        <dbReference type="EMBL" id="OGY37813.1"/>
    </source>
</evidence>
<feature type="domain" description="GIY-YIG" evidence="2">
    <location>
        <begin position="1"/>
        <end position="76"/>
    </location>
</feature>
<evidence type="ECO:0000313" key="4">
    <source>
        <dbReference type="Proteomes" id="UP000177941"/>
    </source>
</evidence>
<comment type="caution">
    <text evidence="3">The sequence shown here is derived from an EMBL/GenBank/DDBJ whole genome shotgun (WGS) entry which is preliminary data.</text>
</comment>
<name>A0A1G1XCJ4_9BACT</name>
<evidence type="ECO:0000259" key="2">
    <source>
        <dbReference type="PROSITE" id="PS50164"/>
    </source>
</evidence>
<protein>
    <recommendedName>
        <fullName evidence="2">GIY-YIG domain-containing protein</fullName>
    </recommendedName>
</protein>
<sequence>MYYVYVFMCSNAKLYVGYSANLQKRIAQHKAGEVFSTKNKLPLELIFYEAFADQSDAKRREMYLKTTAGKRALKLMFRKSIERK</sequence>
<dbReference type="PANTHER" id="PTHR34477">
    <property type="entry name" value="UPF0213 PROTEIN YHBQ"/>
    <property type="match status" value="1"/>
</dbReference>
<comment type="similarity">
    <text evidence="1">Belongs to the UPF0213 family.</text>
</comment>
<dbReference type="AlphaFoldDB" id="A0A1G1XCJ4"/>